<dbReference type="EMBL" id="LR862140">
    <property type="protein sequence ID" value="CAD1819879.1"/>
    <property type="molecule type" value="Genomic_DNA"/>
</dbReference>
<dbReference type="GO" id="GO:0008270">
    <property type="term" value="F:zinc ion binding"/>
    <property type="evidence" value="ECO:0007669"/>
    <property type="project" value="UniProtKB-KW"/>
</dbReference>
<dbReference type="InterPro" id="IPR001878">
    <property type="entry name" value="Znf_CCHC"/>
</dbReference>
<dbReference type="Gene3D" id="4.10.60.10">
    <property type="entry name" value="Zinc finger, CCHC-type"/>
    <property type="match status" value="1"/>
</dbReference>
<accession>A0A6V7NMR8</accession>
<evidence type="ECO:0000259" key="3">
    <source>
        <dbReference type="PROSITE" id="PS50158"/>
    </source>
</evidence>
<feature type="domain" description="CCHC-type" evidence="3">
    <location>
        <begin position="259"/>
        <end position="275"/>
    </location>
</feature>
<reference evidence="4" key="1">
    <citation type="submission" date="2020-07" db="EMBL/GenBank/DDBJ databases">
        <authorList>
            <person name="Lin J."/>
        </authorList>
    </citation>
    <scope>NUCLEOTIDE SEQUENCE</scope>
</reference>
<protein>
    <recommendedName>
        <fullName evidence="3">CCHC-type domain-containing protein</fullName>
    </recommendedName>
</protein>
<gene>
    <name evidence="4" type="ORF">CB5_LOCUS3090</name>
</gene>
<dbReference type="InterPro" id="IPR036875">
    <property type="entry name" value="Znf_CCHC_sf"/>
</dbReference>
<evidence type="ECO:0000256" key="2">
    <source>
        <dbReference type="SAM" id="MobiDB-lite"/>
    </source>
</evidence>
<dbReference type="SMART" id="SM00343">
    <property type="entry name" value="ZnF_C2HC"/>
    <property type="match status" value="1"/>
</dbReference>
<sequence length="448" mass="50341">MTSKNIIADLTRGDKLDGKNYDIWHRKMQYLLNEQGVLETLSVKRVLPAEGTASEHEKEIYNKWIKEDRTARYTMLSAMQDDLIGQFEIFETAKDMWDNLKITFGQTSSTRLRALNLKFLQYIKDPKHSMAEHLRVMSAMIRDLKTAGNELTDEQQVLAVIRSLPDPEWSQMKLLMTHSDNIKTFNDISRHLELEAERLEVNRSVALVARSEKRSGIVPKRKKRHNNGAQKKWNQAPQGGVGKRHRGKRAGNKDATKLKCYNCKKKGHFVRDCPEPKKVTRPLNSHCFVCSHALVAHSLPDWIVDTGANKHVVRDRVGFVDYHRVPSGTQFVTLGNGTKEEVLGVGSYQLKLRGGRTLLLQDVLYAPGIRLRRVRAGEAAVLCCADERRCAGAATTPSTPPTSSPASTTASLLLPPTHPALRPHQPHLRYLPGEGGLFLLLGGPRSTL</sequence>
<dbReference type="Pfam" id="PF22936">
    <property type="entry name" value="Pol_BBD"/>
    <property type="match status" value="1"/>
</dbReference>
<feature type="region of interest" description="Disordered" evidence="2">
    <location>
        <begin position="218"/>
        <end position="252"/>
    </location>
</feature>
<evidence type="ECO:0000256" key="1">
    <source>
        <dbReference type="PROSITE-ProRule" id="PRU00047"/>
    </source>
</evidence>
<feature type="compositionally biased region" description="Polar residues" evidence="2">
    <location>
        <begin position="227"/>
        <end position="237"/>
    </location>
</feature>
<name>A0A6V7NMR8_ANACO</name>
<dbReference type="AlphaFoldDB" id="A0A6V7NMR8"/>
<keyword evidence="1" id="KW-0862">Zinc</keyword>
<keyword evidence="1" id="KW-0479">Metal-binding</keyword>
<dbReference type="InterPro" id="IPR054722">
    <property type="entry name" value="PolX-like_BBD"/>
</dbReference>
<dbReference type="Pfam" id="PF00098">
    <property type="entry name" value="zf-CCHC"/>
    <property type="match status" value="1"/>
</dbReference>
<dbReference type="PROSITE" id="PS50158">
    <property type="entry name" value="ZF_CCHC"/>
    <property type="match status" value="1"/>
</dbReference>
<proteinExistence type="predicted"/>
<dbReference type="Pfam" id="PF14223">
    <property type="entry name" value="Retrotran_gag_2"/>
    <property type="match status" value="1"/>
</dbReference>
<dbReference type="PANTHER" id="PTHR47592">
    <property type="entry name" value="PBF68 PROTEIN"/>
    <property type="match status" value="1"/>
</dbReference>
<dbReference type="SUPFAM" id="SSF57756">
    <property type="entry name" value="Retrovirus zinc finger-like domains"/>
    <property type="match status" value="1"/>
</dbReference>
<organism evidence="4">
    <name type="scientific">Ananas comosus var. bracteatus</name>
    <name type="common">red pineapple</name>
    <dbReference type="NCBI Taxonomy" id="296719"/>
    <lineage>
        <taxon>Eukaryota</taxon>
        <taxon>Viridiplantae</taxon>
        <taxon>Streptophyta</taxon>
        <taxon>Embryophyta</taxon>
        <taxon>Tracheophyta</taxon>
        <taxon>Spermatophyta</taxon>
        <taxon>Magnoliopsida</taxon>
        <taxon>Liliopsida</taxon>
        <taxon>Poales</taxon>
        <taxon>Bromeliaceae</taxon>
        <taxon>Bromelioideae</taxon>
        <taxon>Ananas</taxon>
    </lineage>
</organism>
<dbReference type="GO" id="GO:0003676">
    <property type="term" value="F:nucleic acid binding"/>
    <property type="evidence" value="ECO:0007669"/>
    <property type="project" value="InterPro"/>
</dbReference>
<keyword evidence="1" id="KW-0863">Zinc-finger</keyword>
<evidence type="ECO:0000313" key="4">
    <source>
        <dbReference type="EMBL" id="CAD1819879.1"/>
    </source>
</evidence>
<dbReference type="PANTHER" id="PTHR47592:SF27">
    <property type="entry name" value="OS08G0421700 PROTEIN"/>
    <property type="match status" value="1"/>
</dbReference>